<feature type="compositionally biased region" description="Basic and acidic residues" evidence="1">
    <location>
        <begin position="100"/>
        <end position="113"/>
    </location>
</feature>
<dbReference type="InParanoid" id="M1E0X3"/>
<evidence type="ECO:0000256" key="1">
    <source>
        <dbReference type="SAM" id="MobiDB-lite"/>
    </source>
</evidence>
<feature type="compositionally biased region" description="Basic and acidic residues" evidence="1">
    <location>
        <begin position="129"/>
        <end position="138"/>
    </location>
</feature>
<feature type="compositionally biased region" description="Polar residues" evidence="1">
    <location>
        <begin position="86"/>
        <end position="97"/>
    </location>
</feature>
<dbReference type="HOGENOM" id="CLU_1858807_0_0_1"/>
<dbReference type="Gramene" id="PGSC0003DMT400097570">
    <property type="protein sequence ID" value="PGSC0003DMT400097570"/>
    <property type="gene ID" value="PGSC0003DMG400047141"/>
</dbReference>
<protein>
    <submittedName>
        <fullName evidence="2">Uncharacterized protein</fullName>
    </submittedName>
</protein>
<organism evidence="2 3">
    <name type="scientific">Solanum tuberosum</name>
    <name type="common">Potato</name>
    <dbReference type="NCBI Taxonomy" id="4113"/>
    <lineage>
        <taxon>Eukaryota</taxon>
        <taxon>Viridiplantae</taxon>
        <taxon>Streptophyta</taxon>
        <taxon>Embryophyta</taxon>
        <taxon>Tracheophyta</taxon>
        <taxon>Spermatophyta</taxon>
        <taxon>Magnoliopsida</taxon>
        <taxon>eudicotyledons</taxon>
        <taxon>Gunneridae</taxon>
        <taxon>Pentapetalae</taxon>
        <taxon>asterids</taxon>
        <taxon>lamiids</taxon>
        <taxon>Solanales</taxon>
        <taxon>Solanaceae</taxon>
        <taxon>Solanoideae</taxon>
        <taxon>Solaneae</taxon>
        <taxon>Solanum</taxon>
    </lineage>
</organism>
<keyword evidence="3" id="KW-1185">Reference proteome</keyword>
<dbReference type="AlphaFoldDB" id="M1E0X3"/>
<dbReference type="PaxDb" id="4113-PGSC0003DMT400097570"/>
<sequence>MAEVLSPPVLLWRPRASGKIPPQRLRRKQYLGNKFFWGFSLSNSPNRYLELEIKHGHYGAKRNNAAEKNEEKKALGSPNALGESPNGLNLAQSSSMLSPEGKDQVCEEREQSVHRRAVLRSSSLSPNESKCEDAEGKS</sequence>
<name>M1E0X3_SOLTU</name>
<dbReference type="Proteomes" id="UP000011115">
    <property type="component" value="Unassembled WGS sequence"/>
</dbReference>
<dbReference type="EnsemblPlants" id="PGSC0003DMT400097570">
    <property type="protein sequence ID" value="PGSC0003DMT400097570"/>
    <property type="gene ID" value="PGSC0003DMG400047141"/>
</dbReference>
<feature type="compositionally biased region" description="Basic and acidic residues" evidence="1">
    <location>
        <begin position="64"/>
        <end position="74"/>
    </location>
</feature>
<accession>M1E0X3</accession>
<evidence type="ECO:0000313" key="2">
    <source>
        <dbReference type="EnsemblPlants" id="PGSC0003DMT400097570"/>
    </source>
</evidence>
<reference evidence="3" key="1">
    <citation type="journal article" date="2011" name="Nature">
        <title>Genome sequence and analysis of the tuber crop potato.</title>
        <authorList>
            <consortium name="The Potato Genome Sequencing Consortium"/>
        </authorList>
    </citation>
    <scope>NUCLEOTIDE SEQUENCE [LARGE SCALE GENOMIC DNA]</scope>
    <source>
        <strain evidence="3">cv. DM1-3 516 R44</strain>
    </source>
</reference>
<reference evidence="2" key="2">
    <citation type="submission" date="2015-06" db="UniProtKB">
        <authorList>
            <consortium name="EnsemblPlants"/>
        </authorList>
    </citation>
    <scope>IDENTIFICATION</scope>
    <source>
        <strain evidence="2">DM1-3 516 R44</strain>
    </source>
</reference>
<proteinExistence type="predicted"/>
<feature type="region of interest" description="Disordered" evidence="1">
    <location>
        <begin position="62"/>
        <end position="138"/>
    </location>
</feature>
<evidence type="ECO:0000313" key="3">
    <source>
        <dbReference type="Proteomes" id="UP000011115"/>
    </source>
</evidence>